<evidence type="ECO:0008006" key="3">
    <source>
        <dbReference type="Google" id="ProtNLM"/>
    </source>
</evidence>
<evidence type="ECO:0000313" key="1">
    <source>
        <dbReference type="EMBL" id="SNS07584.1"/>
    </source>
</evidence>
<keyword evidence="2" id="KW-1185">Reference proteome</keyword>
<proteinExistence type="predicted"/>
<dbReference type="InterPro" id="IPR011008">
    <property type="entry name" value="Dimeric_a/b-barrel"/>
</dbReference>
<dbReference type="AlphaFoldDB" id="A0A239BKM7"/>
<accession>A0A239BKM7</accession>
<reference evidence="1 2" key="1">
    <citation type="submission" date="2017-06" db="EMBL/GenBank/DDBJ databases">
        <authorList>
            <person name="Kim H.J."/>
            <person name="Triplett B.A."/>
        </authorList>
    </citation>
    <scope>NUCLEOTIDE SEQUENCE [LARGE SCALE GENOMIC DNA]</scope>
    <source>
        <strain evidence="1 2">DSM 13116</strain>
    </source>
</reference>
<dbReference type="RefSeq" id="WP_089274801.1">
    <property type="nucleotide sequence ID" value="NZ_FZOC01000005.1"/>
</dbReference>
<evidence type="ECO:0000313" key="2">
    <source>
        <dbReference type="Proteomes" id="UP000198324"/>
    </source>
</evidence>
<organism evidence="1 2">
    <name type="scientific">Humidesulfovibrio mexicanus</name>
    <dbReference type="NCBI Taxonomy" id="147047"/>
    <lineage>
        <taxon>Bacteria</taxon>
        <taxon>Pseudomonadati</taxon>
        <taxon>Thermodesulfobacteriota</taxon>
        <taxon>Desulfovibrionia</taxon>
        <taxon>Desulfovibrionales</taxon>
        <taxon>Desulfovibrionaceae</taxon>
        <taxon>Humidesulfovibrio</taxon>
    </lineage>
</organism>
<dbReference type="Proteomes" id="UP000198324">
    <property type="component" value="Unassembled WGS sequence"/>
</dbReference>
<dbReference type="SUPFAM" id="SSF54909">
    <property type="entry name" value="Dimeric alpha+beta barrel"/>
    <property type="match status" value="1"/>
</dbReference>
<dbReference type="OrthoDB" id="9797060at2"/>
<gene>
    <name evidence="1" type="ORF">SAMN04488503_2597</name>
</gene>
<dbReference type="EMBL" id="FZOC01000005">
    <property type="protein sequence ID" value="SNS07584.1"/>
    <property type="molecule type" value="Genomic_DNA"/>
</dbReference>
<protein>
    <recommendedName>
        <fullName evidence="3">Antibiotic biosynthesis monooxygenase</fullName>
    </recommendedName>
</protein>
<sequence length="110" mass="12617">MIAREWKCLCPARHRDGFLLHLERTGVREARETKGYKGHLVLERLEDNGLGPGSGSVEIGLTTFWDSWEAVRAFAGEDMHRAVLYPGDERYEIIPDKHVRHYAVLGQDRT</sequence>
<name>A0A239BKM7_9BACT</name>